<dbReference type="InterPro" id="IPR008775">
    <property type="entry name" value="Phytyl_CoA_dOase-like"/>
</dbReference>
<organism evidence="1 2">
    <name type="scientific">Trichosporon asahii var. asahii (strain ATCC 90039 / CBS 2479 / JCM 2466 / KCTC 7840 / NBRC 103889/ NCYC 2677 / UAMH 7654)</name>
    <name type="common">Yeast</name>
    <dbReference type="NCBI Taxonomy" id="1186058"/>
    <lineage>
        <taxon>Eukaryota</taxon>
        <taxon>Fungi</taxon>
        <taxon>Dikarya</taxon>
        <taxon>Basidiomycota</taxon>
        <taxon>Agaricomycotina</taxon>
        <taxon>Tremellomycetes</taxon>
        <taxon>Trichosporonales</taxon>
        <taxon>Trichosporonaceae</taxon>
        <taxon>Trichosporon</taxon>
    </lineage>
</organism>
<protein>
    <submittedName>
        <fullName evidence="1">Phytanoyl-CoA dioxygenase family protein</fullName>
    </submittedName>
</protein>
<comment type="caution">
    <text evidence="1">The sequence shown here is derived from an EMBL/GenBank/DDBJ whole genome shotgun (WGS) entry which is preliminary data.</text>
</comment>
<dbReference type="Gene3D" id="2.60.120.620">
    <property type="entry name" value="q2cbj1_9rhob like domain"/>
    <property type="match status" value="1"/>
</dbReference>
<dbReference type="SUPFAM" id="SSF51197">
    <property type="entry name" value="Clavaminate synthase-like"/>
    <property type="match status" value="1"/>
</dbReference>
<keyword evidence="1" id="KW-0560">Oxidoreductase</keyword>
<dbReference type="Proteomes" id="UP000002748">
    <property type="component" value="Unassembled WGS sequence"/>
</dbReference>
<dbReference type="GeneID" id="25983666"/>
<dbReference type="Pfam" id="PF05721">
    <property type="entry name" value="PhyH"/>
    <property type="match status" value="1"/>
</dbReference>
<dbReference type="VEuPathDB" id="FungiDB:A1Q1_00152"/>
<reference evidence="1 2" key="1">
    <citation type="journal article" date="2012" name="Eukaryot. Cell">
        <title>Draft genome sequence of CBS 2479, the standard type strain of Trichosporon asahii.</title>
        <authorList>
            <person name="Yang R.Y."/>
            <person name="Li H.T."/>
            <person name="Zhu H."/>
            <person name="Zhou G.P."/>
            <person name="Wang M."/>
            <person name="Wang L."/>
        </authorList>
    </citation>
    <scope>NUCLEOTIDE SEQUENCE [LARGE SCALE GENOMIC DNA]</scope>
    <source>
        <strain evidence="2">ATCC 90039 / CBS 2479 / JCM 2466 / KCTC 7840 / NCYC 2677 / UAMH 7654</strain>
    </source>
</reference>
<dbReference type="AlphaFoldDB" id="J5TEK7"/>
<dbReference type="RefSeq" id="XP_014181955.1">
    <property type="nucleotide sequence ID" value="XM_014326480.1"/>
</dbReference>
<accession>J5TEK7</accession>
<sequence>MTRCHPYTLEDICIDAKAPQEEINALIGKMGAIVLKGLLSKEEVDQMLSDFQPHLDALGPSGNREQWDGSFFPPTSKKVPGLLGKSDAYVHSMALNPVLNGIADHALTRRTKTTMSNPERYWSTCRPQLNVTGVLEVNPGGKAQDLHRDDAIYHDPIRGSDVWDPKQEKSILALAALTPVTPENGGTLIVPGSHIRSDDLPPPTYEDAISVRADPGDCVVILCSVYHAGGANKLEVGAPNSIRTLALCGWSCGYLKQEENQYLQLTKEEVMRLPVAAQRLAGWEVSLPYLGYVNWEHPLLTLGHPRSKVPQLDDLFYDKDQSDERKPYLPSVISC</sequence>
<evidence type="ECO:0000313" key="2">
    <source>
        <dbReference type="Proteomes" id="UP000002748"/>
    </source>
</evidence>
<dbReference type="EMBL" id="ALBS01000099">
    <property type="protein sequence ID" value="EJT50531.1"/>
    <property type="molecule type" value="Genomic_DNA"/>
</dbReference>
<dbReference type="HOGENOM" id="CLU_047725_0_1_1"/>
<dbReference type="GO" id="GO:0051213">
    <property type="term" value="F:dioxygenase activity"/>
    <property type="evidence" value="ECO:0007669"/>
    <property type="project" value="UniProtKB-KW"/>
</dbReference>
<gene>
    <name evidence="1" type="ORF">A1Q1_00152</name>
</gene>
<dbReference type="KEGG" id="tasa:A1Q1_00152"/>
<keyword evidence="1" id="KW-0223">Dioxygenase</keyword>
<proteinExistence type="predicted"/>
<name>J5TEK7_TRIAS</name>
<evidence type="ECO:0000313" key="1">
    <source>
        <dbReference type="EMBL" id="EJT50531.1"/>
    </source>
</evidence>
<dbReference type="OrthoDB" id="445007at2759"/>